<evidence type="ECO:0000313" key="2">
    <source>
        <dbReference type="WBParaSite" id="Csp11.Scaffold80.g505.t1"/>
    </source>
</evidence>
<reference evidence="2" key="1">
    <citation type="submission" date="2016-11" db="UniProtKB">
        <authorList>
            <consortium name="WormBaseParasite"/>
        </authorList>
    </citation>
    <scope>IDENTIFICATION</scope>
</reference>
<organism evidence="1 2">
    <name type="scientific">Caenorhabditis tropicalis</name>
    <dbReference type="NCBI Taxonomy" id="1561998"/>
    <lineage>
        <taxon>Eukaryota</taxon>
        <taxon>Metazoa</taxon>
        <taxon>Ecdysozoa</taxon>
        <taxon>Nematoda</taxon>
        <taxon>Chromadorea</taxon>
        <taxon>Rhabditida</taxon>
        <taxon>Rhabditina</taxon>
        <taxon>Rhabditomorpha</taxon>
        <taxon>Rhabditoidea</taxon>
        <taxon>Rhabditidae</taxon>
        <taxon>Peloderinae</taxon>
        <taxon>Caenorhabditis</taxon>
    </lineage>
</organism>
<protein>
    <submittedName>
        <fullName evidence="2">Uncharacterized protein</fullName>
    </submittedName>
</protein>
<dbReference type="WBParaSite" id="Csp11.Scaffold80.g505.t1">
    <property type="protein sequence ID" value="Csp11.Scaffold80.g505.t1"/>
    <property type="gene ID" value="Csp11.Scaffold80.g505"/>
</dbReference>
<name>A0A1I7V514_9PELO</name>
<proteinExistence type="predicted"/>
<keyword evidence="1" id="KW-1185">Reference proteome</keyword>
<dbReference type="eggNOG" id="ENOG502TIKX">
    <property type="taxonomic scope" value="Eukaryota"/>
</dbReference>
<dbReference type="AlphaFoldDB" id="A0A1I7V514"/>
<dbReference type="Proteomes" id="UP000095282">
    <property type="component" value="Unplaced"/>
</dbReference>
<accession>A0A1I7V514</accession>
<evidence type="ECO:0000313" key="1">
    <source>
        <dbReference type="Proteomes" id="UP000095282"/>
    </source>
</evidence>
<sequence>MDQKRKISPLEYVQKYTEYLVRGYEQQYAIDRLLKVICPYKIFEESRTEQVLKKHCSQNLELQYPVSLLIEKLNDLPDFAFKDDFVKIQQSKMDNSDQKKTNQLFTDVLKAVRSETTPKTTTSRLDYSKFKIVKRSKSSSSLPTKPTGR</sequence>